<accession>A0A9Q1DUK9</accession>
<organism evidence="1 2">
    <name type="scientific">Conger conger</name>
    <name type="common">Conger eel</name>
    <name type="synonym">Muraena conger</name>
    <dbReference type="NCBI Taxonomy" id="82655"/>
    <lineage>
        <taxon>Eukaryota</taxon>
        <taxon>Metazoa</taxon>
        <taxon>Chordata</taxon>
        <taxon>Craniata</taxon>
        <taxon>Vertebrata</taxon>
        <taxon>Euteleostomi</taxon>
        <taxon>Actinopterygii</taxon>
        <taxon>Neopterygii</taxon>
        <taxon>Teleostei</taxon>
        <taxon>Anguilliformes</taxon>
        <taxon>Congridae</taxon>
        <taxon>Conger</taxon>
    </lineage>
</organism>
<sequence>MTNAQSWKAADYSDFNASSAFQHQPSSPLKLLSMVCCPNVAQDYGHELLHLPARCAYLSPLASAWWTVKWFISNNRSLRPSQGRREVFLPAAEDLKSLAPCPF</sequence>
<protein>
    <submittedName>
        <fullName evidence="1">Uncharacterized protein</fullName>
    </submittedName>
</protein>
<dbReference type="PANTHER" id="PTHR35969">
    <property type="entry name" value="PROTEIN FAM243A-RELATED"/>
    <property type="match status" value="1"/>
</dbReference>
<dbReference type="EMBL" id="JAFJMO010000003">
    <property type="protein sequence ID" value="KAJ8282097.1"/>
    <property type="molecule type" value="Genomic_DNA"/>
</dbReference>
<gene>
    <name evidence="1" type="ORF">COCON_G00046160</name>
</gene>
<dbReference type="Proteomes" id="UP001152803">
    <property type="component" value="Unassembled WGS sequence"/>
</dbReference>
<dbReference type="InterPro" id="IPR037728">
    <property type="entry name" value="C21orf140-like"/>
</dbReference>
<evidence type="ECO:0000313" key="2">
    <source>
        <dbReference type="Proteomes" id="UP001152803"/>
    </source>
</evidence>
<dbReference type="OrthoDB" id="2266637at2759"/>
<reference evidence="1" key="1">
    <citation type="journal article" date="2023" name="Science">
        <title>Genome structures resolve the early diversification of teleost fishes.</title>
        <authorList>
            <person name="Parey E."/>
            <person name="Louis A."/>
            <person name="Montfort J."/>
            <person name="Bouchez O."/>
            <person name="Roques C."/>
            <person name="Iampietro C."/>
            <person name="Lluch J."/>
            <person name="Castinel A."/>
            <person name="Donnadieu C."/>
            <person name="Desvignes T."/>
            <person name="Floi Bucao C."/>
            <person name="Jouanno E."/>
            <person name="Wen M."/>
            <person name="Mejri S."/>
            <person name="Dirks R."/>
            <person name="Jansen H."/>
            <person name="Henkel C."/>
            <person name="Chen W.J."/>
            <person name="Zahm M."/>
            <person name="Cabau C."/>
            <person name="Klopp C."/>
            <person name="Thompson A.W."/>
            <person name="Robinson-Rechavi M."/>
            <person name="Braasch I."/>
            <person name="Lecointre G."/>
            <person name="Bobe J."/>
            <person name="Postlethwait J.H."/>
            <person name="Berthelot C."/>
            <person name="Roest Crollius H."/>
            <person name="Guiguen Y."/>
        </authorList>
    </citation>
    <scope>NUCLEOTIDE SEQUENCE</scope>
    <source>
        <strain evidence="1">Concon-B</strain>
    </source>
</reference>
<keyword evidence="2" id="KW-1185">Reference proteome</keyword>
<comment type="caution">
    <text evidence="1">The sequence shown here is derived from an EMBL/GenBank/DDBJ whole genome shotgun (WGS) entry which is preliminary data.</text>
</comment>
<evidence type="ECO:0000313" key="1">
    <source>
        <dbReference type="EMBL" id="KAJ8282097.1"/>
    </source>
</evidence>
<name>A0A9Q1DUK9_CONCO</name>
<dbReference type="AlphaFoldDB" id="A0A9Q1DUK9"/>
<proteinExistence type="predicted"/>
<dbReference type="PANTHER" id="PTHR35969:SF1">
    <property type="entry name" value="FAMILY WITH SEQUENCE SIMILARITY 243 MEMBER A"/>
    <property type="match status" value="1"/>
</dbReference>